<dbReference type="GO" id="GO:0051493">
    <property type="term" value="P:regulation of cytoskeleton organization"/>
    <property type="evidence" value="ECO:0007669"/>
    <property type="project" value="TreeGrafter"/>
</dbReference>
<evidence type="ECO:0000313" key="3">
    <source>
        <dbReference type="EMBL" id="KAF7282916.1"/>
    </source>
</evidence>
<evidence type="ECO:0000259" key="2">
    <source>
        <dbReference type="PROSITE" id="PS50021"/>
    </source>
</evidence>
<comment type="caution">
    <text evidence="3">The sequence shown here is derived from an EMBL/GenBank/DDBJ whole genome shotgun (WGS) entry which is preliminary data.</text>
</comment>
<dbReference type="GO" id="GO:0008017">
    <property type="term" value="F:microtubule binding"/>
    <property type="evidence" value="ECO:0007669"/>
    <property type="project" value="TreeGrafter"/>
</dbReference>
<dbReference type="Gene3D" id="1.10.418.10">
    <property type="entry name" value="Calponin-like domain"/>
    <property type="match status" value="1"/>
</dbReference>
<dbReference type="EMBL" id="JAACXV010000150">
    <property type="protein sequence ID" value="KAF7282916.1"/>
    <property type="molecule type" value="Genomic_DNA"/>
</dbReference>
<dbReference type="AlphaFoldDB" id="A0A834MHX8"/>
<dbReference type="PANTHER" id="PTHR12509">
    <property type="entry name" value="SPERMATOGENESIS-ASSOCIATED 4-RELATED"/>
    <property type="match status" value="1"/>
</dbReference>
<dbReference type="GO" id="GO:0005930">
    <property type="term" value="C:axoneme"/>
    <property type="evidence" value="ECO:0007669"/>
    <property type="project" value="TreeGrafter"/>
</dbReference>
<dbReference type="OrthoDB" id="193300at2759"/>
<gene>
    <name evidence="3" type="ORF">GWI33_001773</name>
</gene>
<evidence type="ECO:0000313" key="4">
    <source>
        <dbReference type="Proteomes" id="UP000625711"/>
    </source>
</evidence>
<dbReference type="InterPro" id="IPR052111">
    <property type="entry name" value="Spermatogenesis_Ciliary_MAP"/>
</dbReference>
<feature type="coiled-coil region" evidence="1">
    <location>
        <begin position="159"/>
        <end position="200"/>
    </location>
</feature>
<name>A0A834MHX8_RHYFE</name>
<dbReference type="InterPro" id="IPR010441">
    <property type="entry name" value="CH_2"/>
</dbReference>
<sequence length="224" mass="26207">MDQNLDELYRWIDDHQITRQKRHLSRDFSDAVPLAEILKKHYPKMVDLHNYSPRNAIAQKVLNWDIINKKVLNKLKINLSHSEQEQLAKAVPGAIERLLFKIKTKVEKKNSDQQNGDNTERVYYLDGISNQEHGDGVVPIKIKSGTKTLQQKMVPAEIFDKMERDIREKEELNTMLKDKMVHLEKMLSIKDERIKDLTQQLQALISGNVDTTTSPRTRFFNKIF</sequence>
<feature type="domain" description="Calponin-homology (CH)" evidence="2">
    <location>
        <begin position="2"/>
        <end position="107"/>
    </location>
</feature>
<dbReference type="Proteomes" id="UP000625711">
    <property type="component" value="Unassembled WGS sequence"/>
</dbReference>
<dbReference type="PANTHER" id="PTHR12509:SF9">
    <property type="entry name" value="SPERM FLAGELLAR PROTEIN 1 ISOFORM X1"/>
    <property type="match status" value="1"/>
</dbReference>
<organism evidence="3 4">
    <name type="scientific">Rhynchophorus ferrugineus</name>
    <name type="common">Red palm weevil</name>
    <name type="synonym">Curculio ferrugineus</name>
    <dbReference type="NCBI Taxonomy" id="354439"/>
    <lineage>
        <taxon>Eukaryota</taxon>
        <taxon>Metazoa</taxon>
        <taxon>Ecdysozoa</taxon>
        <taxon>Arthropoda</taxon>
        <taxon>Hexapoda</taxon>
        <taxon>Insecta</taxon>
        <taxon>Pterygota</taxon>
        <taxon>Neoptera</taxon>
        <taxon>Endopterygota</taxon>
        <taxon>Coleoptera</taxon>
        <taxon>Polyphaga</taxon>
        <taxon>Cucujiformia</taxon>
        <taxon>Curculionidae</taxon>
        <taxon>Dryophthorinae</taxon>
        <taxon>Rhynchophorus</taxon>
    </lineage>
</organism>
<dbReference type="InterPro" id="IPR036872">
    <property type="entry name" value="CH_dom_sf"/>
</dbReference>
<accession>A0A834MHX8</accession>
<dbReference type="SUPFAM" id="SSF47576">
    <property type="entry name" value="Calponin-homology domain, CH-domain"/>
    <property type="match status" value="1"/>
</dbReference>
<evidence type="ECO:0000256" key="1">
    <source>
        <dbReference type="SAM" id="Coils"/>
    </source>
</evidence>
<dbReference type="Pfam" id="PF06294">
    <property type="entry name" value="CH_2"/>
    <property type="match status" value="1"/>
</dbReference>
<dbReference type="InterPro" id="IPR001715">
    <property type="entry name" value="CH_dom"/>
</dbReference>
<keyword evidence="4" id="KW-1185">Reference proteome</keyword>
<keyword evidence="1" id="KW-0175">Coiled coil</keyword>
<proteinExistence type="predicted"/>
<protein>
    <recommendedName>
        <fullName evidence="2">Calponin-homology (CH) domain-containing protein</fullName>
    </recommendedName>
</protein>
<dbReference type="FunFam" id="1.10.418.10:FF:000059">
    <property type="entry name" value="RIKEN cDNA 6430531B16 gene"/>
    <property type="match status" value="1"/>
</dbReference>
<dbReference type="PROSITE" id="PS50021">
    <property type="entry name" value="CH"/>
    <property type="match status" value="1"/>
</dbReference>
<reference evidence="3" key="1">
    <citation type="submission" date="2020-08" db="EMBL/GenBank/DDBJ databases">
        <title>Genome sequencing and assembly of the red palm weevil Rhynchophorus ferrugineus.</title>
        <authorList>
            <person name="Dias G.B."/>
            <person name="Bergman C.M."/>
            <person name="Manee M."/>
        </authorList>
    </citation>
    <scope>NUCLEOTIDE SEQUENCE</scope>
    <source>
        <strain evidence="3">AA-2017</strain>
        <tissue evidence="3">Whole larva</tissue>
    </source>
</reference>